<keyword evidence="3" id="KW-1185">Reference proteome</keyword>
<gene>
    <name evidence="2" type="ORF">EC957_006137</name>
</gene>
<accession>A0A9P6FDT3</accession>
<dbReference type="Pfam" id="PF08238">
    <property type="entry name" value="Sel1"/>
    <property type="match status" value="3"/>
</dbReference>
<feature type="compositionally biased region" description="Basic and acidic residues" evidence="1">
    <location>
        <begin position="581"/>
        <end position="590"/>
    </location>
</feature>
<dbReference type="PANTHER" id="PTHR43628">
    <property type="entry name" value="ACTIVATOR OF C KINASE PROTEIN 1-RELATED"/>
    <property type="match status" value="1"/>
</dbReference>
<reference evidence="2" key="1">
    <citation type="journal article" date="2020" name="Fungal Divers.">
        <title>Resolving the Mortierellaceae phylogeny through synthesis of multi-gene phylogenetics and phylogenomics.</title>
        <authorList>
            <person name="Vandepol N."/>
            <person name="Liber J."/>
            <person name="Desiro A."/>
            <person name="Na H."/>
            <person name="Kennedy M."/>
            <person name="Barry K."/>
            <person name="Grigoriev I.V."/>
            <person name="Miller A.N."/>
            <person name="O'Donnell K."/>
            <person name="Stajich J.E."/>
            <person name="Bonito G."/>
        </authorList>
    </citation>
    <scope>NUCLEOTIDE SEQUENCE</scope>
    <source>
        <strain evidence="2">NRRL 2591</strain>
    </source>
</reference>
<dbReference type="GO" id="GO:0010972">
    <property type="term" value="P:negative regulation of G2/M transition of mitotic cell cycle"/>
    <property type="evidence" value="ECO:0007669"/>
    <property type="project" value="TreeGrafter"/>
</dbReference>
<feature type="compositionally biased region" description="Low complexity" evidence="1">
    <location>
        <begin position="214"/>
        <end position="228"/>
    </location>
</feature>
<feature type="region of interest" description="Disordered" evidence="1">
    <location>
        <begin position="1"/>
        <end position="188"/>
    </location>
</feature>
<feature type="compositionally biased region" description="Low complexity" evidence="1">
    <location>
        <begin position="13"/>
        <end position="26"/>
    </location>
</feature>
<dbReference type="EMBL" id="JAAAXW010000028">
    <property type="protein sequence ID" value="KAF9548583.1"/>
    <property type="molecule type" value="Genomic_DNA"/>
</dbReference>
<evidence type="ECO:0000313" key="2">
    <source>
        <dbReference type="EMBL" id="KAF9548583.1"/>
    </source>
</evidence>
<feature type="compositionally biased region" description="Polar residues" evidence="1">
    <location>
        <begin position="241"/>
        <end position="252"/>
    </location>
</feature>
<evidence type="ECO:0000313" key="3">
    <source>
        <dbReference type="Proteomes" id="UP000723463"/>
    </source>
</evidence>
<evidence type="ECO:0008006" key="4">
    <source>
        <dbReference type="Google" id="ProtNLM"/>
    </source>
</evidence>
<feature type="compositionally biased region" description="Basic and acidic residues" evidence="1">
    <location>
        <begin position="163"/>
        <end position="181"/>
    </location>
</feature>
<feature type="region of interest" description="Disordered" evidence="1">
    <location>
        <begin position="624"/>
        <end position="662"/>
    </location>
</feature>
<evidence type="ECO:0000256" key="1">
    <source>
        <dbReference type="SAM" id="MobiDB-lite"/>
    </source>
</evidence>
<dbReference type="SMART" id="SM00671">
    <property type="entry name" value="SEL1"/>
    <property type="match status" value="3"/>
</dbReference>
<dbReference type="InterPro" id="IPR006597">
    <property type="entry name" value="Sel1-like"/>
</dbReference>
<sequence length="662" mass="73322">MTYAPTPARFNDTPGYPTKPPTGTHPSNNSINFVDELTLQGLSIQGGRGSPAPYPPLPPTQTNPQPTQQRPYQQYQQYHQQQQQSPPSSIPQYQYHGQQQQQYPSLQQQQQQYQQYQQQQAFQPPQQQQYYQQQQQPPQQQQQHQQQQFQQQQQQQQQYNQKQEFHQKEEYQEVSGRRSADRGVTTASLPVTTTTITISANGDQTHSVAFSDSQLRQGRQQQQQQQTLTPPPQPQQQQQQHSNMTQKRTSQISAAAAPNVLTPAQHREAEADANIQKAIELHENNQLEEATKYFRLAAQSENPVGQLMYGLSLRHGWGCQPNPKDAIFYLQRAAEYAMGELKELSPSSSANIRAIQSHPSMRGYAARAEQRQQQQQPLKRMGTIERKSAMLGARKELVMALYELGMSFLKGWGVTKDKVVAFHYFKLAADLGDPDSQNETAQCFMDGVGVEKNAFEAARYYRLASDQGASQLGNSWIWKPKYDQYCEQHAAATAAESAARKVAIQNGGSAAVPVPPIVLPPITTGGLSPTNGGFSSSLASSVKKHLHRKSFGATPTPPSGGGPATAPLGGPGAVSSGTTADRMDKGEASRKGRYNLAGDLISSSQLELRIKQAEQLTHATVGPILSADANGNGQQGQGDGKKKHHRWSIWHTGSRHQRTSSD</sequence>
<dbReference type="Proteomes" id="UP000723463">
    <property type="component" value="Unassembled WGS sequence"/>
</dbReference>
<feature type="compositionally biased region" description="Pro residues" evidence="1">
    <location>
        <begin position="52"/>
        <end position="61"/>
    </location>
</feature>
<comment type="caution">
    <text evidence="2">The sequence shown here is derived from an EMBL/GenBank/DDBJ whole genome shotgun (WGS) entry which is preliminary data.</text>
</comment>
<feature type="compositionally biased region" description="Basic residues" evidence="1">
    <location>
        <begin position="641"/>
        <end position="662"/>
    </location>
</feature>
<organism evidence="2 3">
    <name type="scientific">Mortierella hygrophila</name>
    <dbReference type="NCBI Taxonomy" id="979708"/>
    <lineage>
        <taxon>Eukaryota</taxon>
        <taxon>Fungi</taxon>
        <taxon>Fungi incertae sedis</taxon>
        <taxon>Mucoromycota</taxon>
        <taxon>Mortierellomycotina</taxon>
        <taxon>Mortierellomycetes</taxon>
        <taxon>Mortierellales</taxon>
        <taxon>Mortierellaceae</taxon>
        <taxon>Mortierella</taxon>
    </lineage>
</organism>
<dbReference type="Gene3D" id="1.25.40.10">
    <property type="entry name" value="Tetratricopeptide repeat domain"/>
    <property type="match status" value="1"/>
</dbReference>
<dbReference type="SUPFAM" id="SSF81901">
    <property type="entry name" value="HCP-like"/>
    <property type="match status" value="1"/>
</dbReference>
<dbReference type="InterPro" id="IPR011990">
    <property type="entry name" value="TPR-like_helical_dom_sf"/>
</dbReference>
<dbReference type="InterPro" id="IPR052945">
    <property type="entry name" value="Mitotic_Regulator"/>
</dbReference>
<dbReference type="GO" id="GO:0032153">
    <property type="term" value="C:cell division site"/>
    <property type="evidence" value="ECO:0007669"/>
    <property type="project" value="TreeGrafter"/>
</dbReference>
<proteinExistence type="predicted"/>
<feature type="region of interest" description="Disordered" evidence="1">
    <location>
        <begin position="211"/>
        <end position="252"/>
    </location>
</feature>
<feature type="compositionally biased region" description="Low complexity" evidence="1">
    <location>
        <begin position="62"/>
        <end position="162"/>
    </location>
</feature>
<protein>
    <recommendedName>
        <fullName evidence="4">HCP-like protein</fullName>
    </recommendedName>
</protein>
<name>A0A9P6FDT3_9FUNG</name>
<feature type="region of interest" description="Disordered" evidence="1">
    <location>
        <begin position="545"/>
        <end position="591"/>
    </location>
</feature>
<dbReference type="AlphaFoldDB" id="A0A9P6FDT3"/>
<dbReference type="PANTHER" id="PTHR43628:SF1">
    <property type="entry name" value="CHITIN SYNTHASE REGULATORY FACTOR 2-RELATED"/>
    <property type="match status" value="1"/>
</dbReference>